<dbReference type="RefSeq" id="WP_377530982.1">
    <property type="nucleotide sequence ID" value="NZ_JBHTLD010000210.1"/>
</dbReference>
<sequence>MKPLFFALLCASSSLVACDNDEQDIAPDKVPTEVTAALAKAFPNATDLEWEKKAADYEADFDINTVEHSALLSASGEILLQKRDIVATELPEPVKMSISQNYAAYRIDDAEVVEKDGTLFYQVDLEKNNTEQKVVLAADGQVQNKMTYWD</sequence>
<dbReference type="SUPFAM" id="SSF160574">
    <property type="entry name" value="BT0923-like"/>
    <property type="match status" value="1"/>
</dbReference>
<protein>
    <submittedName>
        <fullName evidence="3">PepSY-like domain-containing protein</fullName>
    </submittedName>
</protein>
<comment type="caution">
    <text evidence="3">The sequence shown here is derived from an EMBL/GenBank/DDBJ whole genome shotgun (WGS) entry which is preliminary data.</text>
</comment>
<feature type="signal peptide" evidence="1">
    <location>
        <begin position="1"/>
        <end position="17"/>
    </location>
</feature>
<organism evidence="3 4">
    <name type="scientific">Pontibacter rugosus</name>
    <dbReference type="NCBI Taxonomy" id="1745966"/>
    <lineage>
        <taxon>Bacteria</taxon>
        <taxon>Pseudomonadati</taxon>
        <taxon>Bacteroidota</taxon>
        <taxon>Cytophagia</taxon>
        <taxon>Cytophagales</taxon>
        <taxon>Hymenobacteraceae</taxon>
        <taxon>Pontibacter</taxon>
    </lineage>
</organism>
<proteinExistence type="predicted"/>
<dbReference type="Gene3D" id="3.10.450.360">
    <property type="match status" value="1"/>
</dbReference>
<evidence type="ECO:0000256" key="1">
    <source>
        <dbReference type="SAM" id="SignalP"/>
    </source>
</evidence>
<feature type="chain" id="PRO_5045890158" evidence="1">
    <location>
        <begin position="18"/>
        <end position="150"/>
    </location>
</feature>
<dbReference type="PROSITE" id="PS51257">
    <property type="entry name" value="PROKAR_LIPOPROTEIN"/>
    <property type="match status" value="1"/>
</dbReference>
<evidence type="ECO:0000313" key="4">
    <source>
        <dbReference type="Proteomes" id="UP001597094"/>
    </source>
</evidence>
<feature type="domain" description="Putative beta-lactamase-inhibitor-like PepSY-like" evidence="2">
    <location>
        <begin position="82"/>
        <end position="141"/>
    </location>
</feature>
<feature type="domain" description="Putative beta-lactamase-inhibitor-like PepSY-like" evidence="2">
    <location>
        <begin position="21"/>
        <end position="62"/>
    </location>
</feature>
<reference evidence="4" key="1">
    <citation type="journal article" date="2019" name="Int. J. Syst. Evol. Microbiol.">
        <title>The Global Catalogue of Microorganisms (GCM) 10K type strain sequencing project: providing services to taxonomists for standard genome sequencing and annotation.</title>
        <authorList>
            <consortium name="The Broad Institute Genomics Platform"/>
            <consortium name="The Broad Institute Genome Sequencing Center for Infectious Disease"/>
            <person name="Wu L."/>
            <person name="Ma J."/>
        </authorList>
    </citation>
    <scope>NUCLEOTIDE SEQUENCE [LARGE SCALE GENOMIC DNA]</scope>
    <source>
        <strain evidence="4">JCM 31319</strain>
    </source>
</reference>
<keyword evidence="4" id="KW-1185">Reference proteome</keyword>
<dbReference type="Proteomes" id="UP001597094">
    <property type="component" value="Unassembled WGS sequence"/>
</dbReference>
<evidence type="ECO:0000259" key="2">
    <source>
        <dbReference type="Pfam" id="PF11396"/>
    </source>
</evidence>
<accession>A0ABW3SU36</accession>
<evidence type="ECO:0000313" key="3">
    <source>
        <dbReference type="EMBL" id="MFD1188078.1"/>
    </source>
</evidence>
<dbReference type="EMBL" id="JBHTLD010000210">
    <property type="protein sequence ID" value="MFD1188078.1"/>
    <property type="molecule type" value="Genomic_DNA"/>
</dbReference>
<keyword evidence="1" id="KW-0732">Signal</keyword>
<dbReference type="InterPro" id="IPR021533">
    <property type="entry name" value="PepSY-like"/>
</dbReference>
<name>A0ABW3SU36_9BACT</name>
<gene>
    <name evidence="3" type="ORF">ACFQ2O_17840</name>
</gene>
<dbReference type="Pfam" id="PF11396">
    <property type="entry name" value="PepSY_like"/>
    <property type="match status" value="2"/>
</dbReference>